<evidence type="ECO:0000256" key="1">
    <source>
        <dbReference type="SAM" id="Phobius"/>
    </source>
</evidence>
<keyword evidence="1" id="KW-0472">Membrane</keyword>
<name>A0A3A1NDE6_9FLAO</name>
<evidence type="ECO:0000313" key="4">
    <source>
        <dbReference type="Proteomes" id="UP000266067"/>
    </source>
</evidence>
<dbReference type="InterPro" id="IPR010559">
    <property type="entry name" value="Sig_transdc_His_kin_internal"/>
</dbReference>
<dbReference type="EMBL" id="QXFH01000060">
    <property type="protein sequence ID" value="RIV36696.1"/>
    <property type="molecule type" value="Genomic_DNA"/>
</dbReference>
<feature type="domain" description="Signal transduction histidine kinase internal region" evidence="2">
    <location>
        <begin position="84"/>
        <end position="159"/>
    </location>
</feature>
<feature type="transmembrane region" description="Helical" evidence="1">
    <location>
        <begin position="48"/>
        <end position="68"/>
    </location>
</feature>
<dbReference type="GO" id="GO:0016020">
    <property type="term" value="C:membrane"/>
    <property type="evidence" value="ECO:0007669"/>
    <property type="project" value="InterPro"/>
</dbReference>
<keyword evidence="1" id="KW-0812">Transmembrane</keyword>
<dbReference type="GO" id="GO:0000155">
    <property type="term" value="F:phosphorelay sensor kinase activity"/>
    <property type="evidence" value="ECO:0007669"/>
    <property type="project" value="InterPro"/>
</dbReference>
<keyword evidence="4" id="KW-1185">Reference proteome</keyword>
<dbReference type="InterPro" id="IPR050640">
    <property type="entry name" value="Bact_2-comp_sensor_kinase"/>
</dbReference>
<evidence type="ECO:0000259" key="2">
    <source>
        <dbReference type="Pfam" id="PF06580"/>
    </source>
</evidence>
<dbReference type="Pfam" id="PF06580">
    <property type="entry name" value="His_kinase"/>
    <property type="match status" value="1"/>
</dbReference>
<evidence type="ECO:0000313" key="3">
    <source>
        <dbReference type="EMBL" id="RIV36696.1"/>
    </source>
</evidence>
<dbReference type="PANTHER" id="PTHR34220">
    <property type="entry name" value="SENSOR HISTIDINE KINASE YPDA"/>
    <property type="match status" value="1"/>
</dbReference>
<dbReference type="Proteomes" id="UP000266067">
    <property type="component" value="Unassembled WGS sequence"/>
</dbReference>
<accession>A0A3A1NDE6</accession>
<dbReference type="OrthoDB" id="9809908at2"/>
<keyword evidence="3" id="KW-0808">Transferase</keyword>
<keyword evidence="3" id="KW-0418">Kinase</keyword>
<comment type="caution">
    <text evidence="3">The sequence shown here is derived from an EMBL/GenBank/DDBJ whole genome shotgun (WGS) entry which is preliminary data.</text>
</comment>
<dbReference type="Gene3D" id="3.30.565.10">
    <property type="entry name" value="Histidine kinase-like ATPase, C-terminal domain"/>
    <property type="match status" value="1"/>
</dbReference>
<organism evidence="3 4">
    <name type="scientific">Flagellimonas lutimaris</name>
    <dbReference type="NCBI Taxonomy" id="475082"/>
    <lineage>
        <taxon>Bacteria</taxon>
        <taxon>Pseudomonadati</taxon>
        <taxon>Bacteroidota</taxon>
        <taxon>Flavobacteriia</taxon>
        <taxon>Flavobacteriales</taxon>
        <taxon>Flavobacteriaceae</taxon>
        <taxon>Flagellimonas</taxon>
    </lineage>
</organism>
<dbReference type="InterPro" id="IPR036890">
    <property type="entry name" value="HATPase_C_sf"/>
</dbReference>
<gene>
    <name evidence="3" type="ORF">D2V08_01565</name>
</gene>
<reference evidence="3 4" key="1">
    <citation type="submission" date="2018-08" db="EMBL/GenBank/DDBJ databases">
        <title>Proposal of Muricauda 72 sp.nov. and Muricauda NH166 sp.nov., isolated from seawater.</title>
        <authorList>
            <person name="Cheng H."/>
            <person name="Wu Y.-H."/>
            <person name="Guo L.-L."/>
            <person name="Xu X.-W."/>
        </authorList>
    </citation>
    <scope>NUCLEOTIDE SEQUENCE [LARGE SCALE GENOMIC DNA]</scope>
    <source>
        <strain evidence="3 4">KCTC 22173</strain>
    </source>
</reference>
<keyword evidence="1" id="KW-1133">Transmembrane helix</keyword>
<protein>
    <submittedName>
        <fullName evidence="3">Sensor histidine kinase</fullName>
    </submittedName>
</protein>
<proteinExistence type="predicted"/>
<feature type="transmembrane region" description="Helical" evidence="1">
    <location>
        <begin position="7"/>
        <end position="28"/>
    </location>
</feature>
<dbReference type="AlphaFoldDB" id="A0A3A1NDE6"/>
<dbReference type="RefSeq" id="WP_119606373.1">
    <property type="nucleotide sequence ID" value="NZ_QXFH01000060.1"/>
</dbReference>
<sequence>MARRFRKIVLVTFFVSTVTPVIVLIYALERTGQDTLKLNLDITWAKILAFYYSLLILAIVYIGVRWGVQQIKDILSLKKERTNAELRFLQTEVSPHFFFNMLNNLYGLIALDPKRARKLVLSISNMMRYSLYDAKRPQVTLSEEVACIHDFIDLQKVRSLKKVNTVFKVEIEDLELQIAPLLFLVLVENAFKHGVDTMTENAYVHMHLSSAQGTVVFEVINNFGNGERTTGGIGLKNLQRRLALLYPSRYEFHTEMEKGVYAAKLKILPQ</sequence>
<dbReference type="PANTHER" id="PTHR34220:SF7">
    <property type="entry name" value="SENSOR HISTIDINE KINASE YPDA"/>
    <property type="match status" value="1"/>
</dbReference>